<dbReference type="PRINTS" id="PR01782">
    <property type="entry name" value="MCEVIRFACTOR"/>
</dbReference>
<evidence type="ECO:0000256" key="1">
    <source>
        <dbReference type="SAM" id="MobiDB-lite"/>
    </source>
</evidence>
<gene>
    <name evidence="4" type="ORF">GCM10017577_09890</name>
</gene>
<sequence>MIRFRDKNPVVVGAIGLVAILLVLAAALNTTSLLDLRGTAYSALFSEAGGLREGDPVKVGGFEIGRVTGVSLDGPNVRVDFRVTDSKAEVGDRTRASVSVATVLGDKFLKLEPSGTTDQDPGTPIPRDRTVAPYDLPEALSTLTTTAQQIDTQQLSKALDTVSETLDGKGPQLRSAVDGVGRLSTTIASRDAELRELLAHAQGVTGVLAQRSDQVKLLITDGNLLLGELEQRRKDIGELLRNASALAQELNGLVADNREQIEPALDRLNSVLATLQQNEDNIAKILKGAVGYATGVGEAVSNGPFFNAYVQNLIPGNLIPLSDYLPELGSNQGASIAPAQQGGNR</sequence>
<protein>
    <recommendedName>
        <fullName evidence="6">Phospholipid/cholesterol/gamma-HCH transport system substrate-binding protein</fullName>
    </recommendedName>
</protein>
<evidence type="ECO:0000313" key="4">
    <source>
        <dbReference type="EMBL" id="GLL09849.1"/>
    </source>
</evidence>
<accession>A0A9W6L2H2</accession>
<dbReference type="RefSeq" id="WP_051737160.1">
    <property type="nucleotide sequence ID" value="NZ_BAAAUZ010000011.1"/>
</dbReference>
<reference evidence="4" key="1">
    <citation type="journal article" date="2014" name="Int. J. Syst. Evol. Microbiol.">
        <title>Complete genome sequence of Corynebacterium casei LMG S-19264T (=DSM 44701T), isolated from a smear-ripened cheese.</title>
        <authorList>
            <consortium name="US DOE Joint Genome Institute (JGI-PGF)"/>
            <person name="Walter F."/>
            <person name="Albersmeier A."/>
            <person name="Kalinowski J."/>
            <person name="Ruckert C."/>
        </authorList>
    </citation>
    <scope>NUCLEOTIDE SEQUENCE</scope>
    <source>
        <strain evidence="4">VKM Ac-1069</strain>
    </source>
</reference>
<keyword evidence="5" id="KW-1185">Reference proteome</keyword>
<feature type="domain" description="Mce/MlaD" evidence="2">
    <location>
        <begin position="38"/>
        <end position="113"/>
    </location>
</feature>
<dbReference type="EMBL" id="BSFQ01000003">
    <property type="protein sequence ID" value="GLL09849.1"/>
    <property type="molecule type" value="Genomic_DNA"/>
</dbReference>
<evidence type="ECO:0008006" key="6">
    <source>
        <dbReference type="Google" id="ProtNLM"/>
    </source>
</evidence>
<dbReference type="InterPro" id="IPR003399">
    <property type="entry name" value="Mce/MlaD"/>
</dbReference>
<reference evidence="4" key="2">
    <citation type="submission" date="2023-01" db="EMBL/GenBank/DDBJ databases">
        <authorList>
            <person name="Sun Q."/>
            <person name="Evtushenko L."/>
        </authorList>
    </citation>
    <scope>NUCLEOTIDE SEQUENCE</scope>
    <source>
        <strain evidence="4">VKM Ac-1069</strain>
    </source>
</reference>
<dbReference type="AlphaFoldDB" id="A0A9W6L2H2"/>
<name>A0A9W6L2H2_9PSEU</name>
<dbReference type="PANTHER" id="PTHR33371:SF18">
    <property type="entry name" value="MCE-FAMILY PROTEIN MCE3C"/>
    <property type="match status" value="1"/>
</dbReference>
<dbReference type="InterPro" id="IPR052336">
    <property type="entry name" value="MlaD_Phospholipid_Transporter"/>
</dbReference>
<dbReference type="Proteomes" id="UP001143463">
    <property type="component" value="Unassembled WGS sequence"/>
</dbReference>
<evidence type="ECO:0000259" key="2">
    <source>
        <dbReference type="Pfam" id="PF02470"/>
    </source>
</evidence>
<feature type="domain" description="Mammalian cell entry C-terminal" evidence="3">
    <location>
        <begin position="121"/>
        <end position="295"/>
    </location>
</feature>
<dbReference type="GO" id="GO:0005576">
    <property type="term" value="C:extracellular region"/>
    <property type="evidence" value="ECO:0007669"/>
    <property type="project" value="TreeGrafter"/>
</dbReference>
<evidence type="ECO:0000259" key="3">
    <source>
        <dbReference type="Pfam" id="PF11887"/>
    </source>
</evidence>
<proteinExistence type="predicted"/>
<organism evidence="4 5">
    <name type="scientific">Pseudonocardia halophobica</name>
    <dbReference type="NCBI Taxonomy" id="29401"/>
    <lineage>
        <taxon>Bacteria</taxon>
        <taxon>Bacillati</taxon>
        <taxon>Actinomycetota</taxon>
        <taxon>Actinomycetes</taxon>
        <taxon>Pseudonocardiales</taxon>
        <taxon>Pseudonocardiaceae</taxon>
        <taxon>Pseudonocardia</taxon>
    </lineage>
</organism>
<feature type="region of interest" description="Disordered" evidence="1">
    <location>
        <begin position="111"/>
        <end position="130"/>
    </location>
</feature>
<dbReference type="NCBIfam" id="TIGR00996">
    <property type="entry name" value="Mtu_fam_mce"/>
    <property type="match status" value="1"/>
</dbReference>
<comment type="caution">
    <text evidence="4">The sequence shown here is derived from an EMBL/GenBank/DDBJ whole genome shotgun (WGS) entry which is preliminary data.</text>
</comment>
<evidence type="ECO:0000313" key="5">
    <source>
        <dbReference type="Proteomes" id="UP001143463"/>
    </source>
</evidence>
<dbReference type="Pfam" id="PF11887">
    <property type="entry name" value="Mce4_CUP1"/>
    <property type="match status" value="1"/>
</dbReference>
<dbReference type="Pfam" id="PF02470">
    <property type="entry name" value="MlaD"/>
    <property type="match status" value="1"/>
</dbReference>
<dbReference type="InterPro" id="IPR005693">
    <property type="entry name" value="Mce"/>
</dbReference>
<dbReference type="PANTHER" id="PTHR33371">
    <property type="entry name" value="INTERMEMBRANE PHOSPHOLIPID TRANSPORT SYSTEM BINDING PROTEIN MLAD-RELATED"/>
    <property type="match status" value="1"/>
</dbReference>
<dbReference type="InterPro" id="IPR024516">
    <property type="entry name" value="Mce_C"/>
</dbReference>